<evidence type="ECO:0000259" key="3">
    <source>
        <dbReference type="Pfam" id="PF00724"/>
    </source>
</evidence>
<accession>A0A1H3HC74</accession>
<dbReference type="CDD" id="cd04733">
    <property type="entry name" value="OYE_like_2_FMN"/>
    <property type="match status" value="1"/>
</dbReference>
<dbReference type="SUPFAM" id="SSF51395">
    <property type="entry name" value="FMN-linked oxidoreductases"/>
    <property type="match status" value="1"/>
</dbReference>
<keyword evidence="2" id="KW-0560">Oxidoreductase</keyword>
<dbReference type="Proteomes" id="UP000198647">
    <property type="component" value="Unassembled WGS sequence"/>
</dbReference>
<organism evidence="4 5">
    <name type="scientific">Salimicrobium album</name>
    <dbReference type="NCBI Taxonomy" id="50717"/>
    <lineage>
        <taxon>Bacteria</taxon>
        <taxon>Bacillati</taxon>
        <taxon>Bacillota</taxon>
        <taxon>Bacilli</taxon>
        <taxon>Bacillales</taxon>
        <taxon>Bacillaceae</taxon>
        <taxon>Salimicrobium</taxon>
    </lineage>
</organism>
<proteinExistence type="predicted"/>
<reference evidence="4 5" key="1">
    <citation type="submission" date="2016-10" db="EMBL/GenBank/DDBJ databases">
        <authorList>
            <person name="Varghese N."/>
            <person name="Submissions S."/>
        </authorList>
    </citation>
    <scope>NUCLEOTIDE SEQUENCE [LARGE SCALE GENOMIC DNA]</scope>
    <source>
        <strain evidence="4 5">DSM 20748</strain>
    </source>
</reference>
<evidence type="ECO:0000256" key="1">
    <source>
        <dbReference type="ARBA" id="ARBA00022630"/>
    </source>
</evidence>
<dbReference type="InterPro" id="IPR051799">
    <property type="entry name" value="NADH_flavin_oxidoreductase"/>
</dbReference>
<dbReference type="PANTHER" id="PTHR43656:SF2">
    <property type="entry name" value="BINDING OXIDOREDUCTASE, PUTATIVE (AFU_ORTHOLOGUE AFUA_2G08260)-RELATED"/>
    <property type="match status" value="1"/>
</dbReference>
<protein>
    <submittedName>
        <fullName evidence="4">2,4-dienoyl-CoA reductase</fullName>
    </submittedName>
</protein>
<evidence type="ECO:0000256" key="2">
    <source>
        <dbReference type="ARBA" id="ARBA00023002"/>
    </source>
</evidence>
<keyword evidence="1" id="KW-0285">Flavoprotein</keyword>
<gene>
    <name evidence="4" type="ORF">SAMN04488081_2156</name>
</gene>
<name>A0A1H3HC74_9BACI</name>
<dbReference type="Pfam" id="PF00724">
    <property type="entry name" value="Oxidored_FMN"/>
    <property type="match status" value="1"/>
</dbReference>
<sequence length="407" mass="45376">MIHYLQEPLLLENRGVTIRNRFMKSAMSEGMASRLNAPTEDLIRLYERWSEGGAGLIVSGNVMVTRDALGEPGNVVLEDSGSMDVFRRWAKAGKKEGNEFWMQINHPGKQVVRGLVKEGQAPSAVPFPAGFQKFFAPSRALTKAGIEEIIYRFKRTAALAKEAGFTGVQIHAAHGYLISQFLSPRHNIREDEWGGSIENRSRFLKEIYRAVRAEVGEDYPIGVKINSADFMKAGFTEEESVYVIRTLEDLGVDLIEISGGTYEKAVMTGKQSEKSKREAYFLEYADTLKNQTRLPVAVTGGFRTKEGMIEAVRSGSADMIGLARPLAVDPDIPRKILHGEMDDIMIPSIKTGIPPVDKAGMMEVMWYSQQLHRMGKGKATKPRFSPKLSMLLALWENGTGVFQKRRA</sequence>
<evidence type="ECO:0000313" key="4">
    <source>
        <dbReference type="EMBL" id="SDY13183.1"/>
    </source>
</evidence>
<dbReference type="RefSeq" id="WP_093107714.1">
    <property type="nucleotide sequence ID" value="NZ_FNOS01000005.1"/>
</dbReference>
<evidence type="ECO:0000313" key="5">
    <source>
        <dbReference type="Proteomes" id="UP000198647"/>
    </source>
</evidence>
<feature type="domain" description="NADH:flavin oxidoreductase/NADH oxidase N-terminal" evidence="3">
    <location>
        <begin position="7"/>
        <end position="340"/>
    </location>
</feature>
<dbReference type="InterPro" id="IPR013785">
    <property type="entry name" value="Aldolase_TIM"/>
</dbReference>
<dbReference type="PANTHER" id="PTHR43656">
    <property type="entry name" value="BINDING OXIDOREDUCTASE, PUTATIVE (AFU_ORTHOLOGUE AFUA_2G08260)-RELATED"/>
    <property type="match status" value="1"/>
</dbReference>
<dbReference type="Gene3D" id="3.20.20.70">
    <property type="entry name" value="Aldolase class I"/>
    <property type="match status" value="1"/>
</dbReference>
<dbReference type="InterPro" id="IPR001155">
    <property type="entry name" value="OxRdtase_FMN_N"/>
</dbReference>
<keyword evidence="5" id="KW-1185">Reference proteome</keyword>
<comment type="caution">
    <text evidence="4">The sequence shown here is derived from an EMBL/GenBank/DDBJ whole genome shotgun (WGS) entry which is preliminary data.</text>
</comment>
<dbReference type="EMBL" id="FNOS01000005">
    <property type="protein sequence ID" value="SDY13183.1"/>
    <property type="molecule type" value="Genomic_DNA"/>
</dbReference>